<dbReference type="InterPro" id="IPR053854">
    <property type="entry name" value="DUF7018"/>
</dbReference>
<dbReference type="Proteomes" id="UP000501107">
    <property type="component" value="Plasmid unnamed3"/>
</dbReference>
<keyword evidence="5" id="KW-0614">Plasmid</keyword>
<geneLocation type="plasmid" evidence="5 7">
    <name>unnamed3</name>
</geneLocation>
<dbReference type="KEGG" id="btw:BF38_5657"/>
<dbReference type="EMBL" id="CP053979">
    <property type="protein sequence ID" value="QKH22883.1"/>
    <property type="molecule type" value="Genomic_DNA"/>
</dbReference>
<feature type="domain" description="DUF7018" evidence="2">
    <location>
        <begin position="38"/>
        <end position="146"/>
    </location>
</feature>
<reference evidence="3 6" key="1">
    <citation type="journal article" date="2015" name="Genome Announc.">
        <title>Complete genome sequences for 35 biothreat assay-relevant bacillus species.</title>
        <authorList>
            <person name="Johnson S.L."/>
            <person name="Daligault H.E."/>
            <person name="Davenport K.W."/>
            <person name="Jaissle J."/>
            <person name="Frey K.G."/>
            <person name="Ladner J.T."/>
            <person name="Broomall S.M."/>
            <person name="Bishop-Lilly K.A."/>
            <person name="Bruce D.C."/>
            <person name="Gibbons H.S."/>
            <person name="Coyne S.R."/>
            <person name="Lo C.C."/>
            <person name="Meincke L."/>
            <person name="Munk A.C."/>
            <person name="Koroleva G.I."/>
            <person name="Rosenzweig C.N."/>
            <person name="Palacios G.F."/>
            <person name="Redden C.L."/>
            <person name="Minogue T.D."/>
            <person name="Chain P.S."/>
        </authorList>
    </citation>
    <scope>NUCLEOTIDE SEQUENCE [LARGE SCALE GENOMIC DNA]</scope>
    <source>
        <strain evidence="3 6">HD1011</strain>
        <plasmid evidence="3 6">2</plasmid>
    </source>
</reference>
<evidence type="ECO:0000256" key="1">
    <source>
        <dbReference type="SAM" id="MobiDB-lite"/>
    </source>
</evidence>
<feature type="compositionally biased region" description="Polar residues" evidence="1">
    <location>
        <begin position="175"/>
        <end position="185"/>
    </location>
</feature>
<feature type="region of interest" description="Disordered" evidence="1">
    <location>
        <begin position="156"/>
        <end position="185"/>
    </location>
</feature>
<proteinExistence type="predicted"/>
<reference evidence="5 7" key="3">
    <citation type="submission" date="2020-05" db="EMBL/GenBank/DDBJ databases">
        <title>FDA dAtabase for Regulatory Grade micrObial Sequences (FDA-ARGOS): Supporting development and validation of Infectious Disease Dx tests.</title>
        <authorList>
            <person name="Nelson B."/>
            <person name="Plummer A."/>
            <person name="Tallon L."/>
            <person name="Sadzewicz L."/>
            <person name="Zhao X."/>
            <person name="Vavikolanu K."/>
            <person name="Mehta A."/>
            <person name="Aluvathingal J."/>
            <person name="Nadendla S."/>
            <person name="Myers T."/>
            <person name="Yan Y."/>
            <person name="Sichtig H."/>
        </authorList>
    </citation>
    <scope>NUCLEOTIDE SEQUENCE [LARGE SCALE GENOMIC DNA]</scope>
    <source>
        <strain evidence="5 7">FDAARGOS_795</strain>
        <plasmid evidence="5 7">unnamed3</plasmid>
    </source>
</reference>
<evidence type="ECO:0000313" key="6">
    <source>
        <dbReference type="Proteomes" id="UP000031876"/>
    </source>
</evidence>
<accession>A0A0B5NJ76</accession>
<evidence type="ECO:0000313" key="3">
    <source>
        <dbReference type="EMBL" id="AJG73996.1"/>
    </source>
</evidence>
<evidence type="ECO:0000259" key="2">
    <source>
        <dbReference type="Pfam" id="PF22872"/>
    </source>
</evidence>
<reference evidence="4" key="2">
    <citation type="submission" date="2019-07" db="EMBL/GenBank/DDBJ databases">
        <title>Phylogenomic Reclassification of ATCC Bacillus Strains and Various Taxa within the Genus Bacillus.</title>
        <authorList>
            <person name="Riojas M.A."/>
            <person name="Frank A.M."/>
            <person name="Fenn S.L."/>
            <person name="King S.P."/>
            <person name="Brower S.M."/>
            <person name="Hazbon M.H."/>
        </authorList>
    </citation>
    <scope>NUCLEOTIDE SEQUENCE</scope>
    <source>
        <strain evidence="4">ATCC 35646</strain>
    </source>
</reference>
<dbReference type="PROSITE" id="PS51257">
    <property type="entry name" value="PROKAR_LIPOPROTEIN"/>
    <property type="match status" value="1"/>
</dbReference>
<evidence type="ECO:0000313" key="5">
    <source>
        <dbReference type="EMBL" id="QKH22883.1"/>
    </source>
</evidence>
<dbReference type="Pfam" id="PF22872">
    <property type="entry name" value="DUF7018"/>
    <property type="match status" value="1"/>
</dbReference>
<dbReference type="EMBL" id="CP009334">
    <property type="protein sequence ID" value="AJG73996.1"/>
    <property type="molecule type" value="Genomic_DNA"/>
</dbReference>
<dbReference type="AlphaFoldDB" id="A0A0B5NJ76"/>
<geneLocation type="plasmid" evidence="3 6">
    <name>2</name>
</geneLocation>
<evidence type="ECO:0000313" key="7">
    <source>
        <dbReference type="Proteomes" id="UP000501107"/>
    </source>
</evidence>
<name>A0A0B5NJ76_BACTU</name>
<organism evidence="5 7">
    <name type="scientific">Bacillus thuringiensis</name>
    <dbReference type="NCBI Taxonomy" id="1428"/>
    <lineage>
        <taxon>Bacteria</taxon>
        <taxon>Bacillati</taxon>
        <taxon>Bacillota</taxon>
        <taxon>Bacilli</taxon>
        <taxon>Bacillales</taxon>
        <taxon>Bacillaceae</taxon>
        <taxon>Bacillus</taxon>
        <taxon>Bacillus cereus group</taxon>
    </lineage>
</organism>
<dbReference type="Proteomes" id="UP000031876">
    <property type="component" value="Plasmid 2"/>
</dbReference>
<protein>
    <recommendedName>
        <fullName evidence="2">DUF7018 domain-containing protein</fullName>
    </recommendedName>
</protein>
<gene>
    <name evidence="3" type="ORF">BF38_5657</name>
    <name evidence="4" type="ORF">FO599_00380</name>
    <name evidence="5" type="ORF">FOC89_02575</name>
</gene>
<dbReference type="EMBL" id="VKQN01000001">
    <property type="protein sequence ID" value="MDR4174584.1"/>
    <property type="molecule type" value="Genomic_DNA"/>
</dbReference>
<sequence>MKRSLICLAVPMMLFAGGCGNEESKKEDKIAVASKEEKVAYIDQVIGFSNDFETIMKKMSKLTSDDMTLFSNKEEFIGVINEFTDLFDRLNNMEPDEKYKTQHEKLKRAMGYYAESFQIQLDNIDNPSSSELALSTSKLKDGLAIYKKSMGAINDIRRGNEIGTTEKSLEEKKQQNTTSETTEGE</sequence>
<evidence type="ECO:0000313" key="4">
    <source>
        <dbReference type="EMBL" id="MDR4174584.1"/>
    </source>
</evidence>
<dbReference type="RefSeq" id="WP_000830697.1">
    <property type="nucleotide sequence ID" value="NZ_CP009334.1"/>
</dbReference>
<dbReference type="Proteomes" id="UP001181533">
    <property type="component" value="Unassembled WGS sequence"/>
</dbReference>